<protein>
    <submittedName>
        <fullName evidence="1">Uncharacterized protein</fullName>
    </submittedName>
</protein>
<organism evidence="1 2">
    <name type="scientific">Rhinocladiella mackenziei CBS 650.93</name>
    <dbReference type="NCBI Taxonomy" id="1442369"/>
    <lineage>
        <taxon>Eukaryota</taxon>
        <taxon>Fungi</taxon>
        <taxon>Dikarya</taxon>
        <taxon>Ascomycota</taxon>
        <taxon>Pezizomycotina</taxon>
        <taxon>Eurotiomycetes</taxon>
        <taxon>Chaetothyriomycetidae</taxon>
        <taxon>Chaetothyriales</taxon>
        <taxon>Herpotrichiellaceae</taxon>
        <taxon>Rhinocladiella</taxon>
    </lineage>
</organism>
<keyword evidence="2" id="KW-1185">Reference proteome</keyword>
<dbReference type="AlphaFoldDB" id="A0A0D2IQC7"/>
<dbReference type="GeneID" id="25290841"/>
<proteinExistence type="predicted"/>
<reference evidence="1 2" key="1">
    <citation type="submission" date="2015-01" db="EMBL/GenBank/DDBJ databases">
        <title>The Genome Sequence of Rhinocladiella mackenzie CBS 650.93.</title>
        <authorList>
            <consortium name="The Broad Institute Genomics Platform"/>
            <person name="Cuomo C."/>
            <person name="de Hoog S."/>
            <person name="Gorbushina A."/>
            <person name="Stielow B."/>
            <person name="Teixiera M."/>
            <person name="Abouelleil A."/>
            <person name="Chapman S.B."/>
            <person name="Priest M."/>
            <person name="Young S.K."/>
            <person name="Wortman J."/>
            <person name="Nusbaum C."/>
            <person name="Birren B."/>
        </authorList>
    </citation>
    <scope>NUCLEOTIDE SEQUENCE [LARGE SCALE GENOMIC DNA]</scope>
    <source>
        <strain evidence="1 2">CBS 650.93</strain>
    </source>
</reference>
<name>A0A0D2IQC7_9EURO</name>
<dbReference type="RefSeq" id="XP_013275250.1">
    <property type="nucleotide sequence ID" value="XM_013419796.1"/>
</dbReference>
<dbReference type="VEuPathDB" id="FungiDB:Z518_02770"/>
<accession>A0A0D2IQC7</accession>
<dbReference type="HOGENOM" id="CLU_1526005_0_0_1"/>
<dbReference type="Proteomes" id="UP000053617">
    <property type="component" value="Unassembled WGS sequence"/>
</dbReference>
<evidence type="ECO:0000313" key="1">
    <source>
        <dbReference type="EMBL" id="KIX08114.1"/>
    </source>
</evidence>
<dbReference type="OrthoDB" id="5418029at2759"/>
<evidence type="ECO:0000313" key="2">
    <source>
        <dbReference type="Proteomes" id="UP000053617"/>
    </source>
</evidence>
<dbReference type="EMBL" id="KN847476">
    <property type="protein sequence ID" value="KIX08114.1"/>
    <property type="molecule type" value="Genomic_DNA"/>
</dbReference>
<gene>
    <name evidence="1" type="ORF">Z518_02770</name>
</gene>
<sequence length="176" mass="19862">MNLQNGFNVPILAVLCDGTSFYFFKFPDRRQADGGPQSTWASSPEGRGRQPIAEIDLADDPTTFLLQTRLLCESLYYVFLNGYQSDLQAYWNHSVERSKGSSRDSTPKWYNATVSARKALEEAKSVWKLRQEGKVEESNISAERAHQFLAKSVEEAPPQKPPGFAHRFTDKLVALT</sequence>